<dbReference type="Gene3D" id="2.40.420.20">
    <property type="match status" value="1"/>
</dbReference>
<dbReference type="PANTHER" id="PTHR30469">
    <property type="entry name" value="MULTIDRUG RESISTANCE PROTEIN MDTA"/>
    <property type="match status" value="1"/>
</dbReference>
<reference evidence="2 3" key="1">
    <citation type="submission" date="2019-08" db="EMBL/GenBank/DDBJ databases">
        <title>Whole genome sequencing of chitin degrading bacteria Chitinophaga pinensis YS16.</title>
        <authorList>
            <person name="Singh R.P."/>
            <person name="Manchanda G."/>
            <person name="Maurya I.K."/>
            <person name="Joshi N.K."/>
            <person name="Srivastava A.K."/>
        </authorList>
    </citation>
    <scope>NUCLEOTIDE SEQUENCE [LARGE SCALE GENOMIC DNA]</scope>
    <source>
        <strain evidence="2 3">YS-16</strain>
    </source>
</reference>
<dbReference type="GO" id="GO:1990281">
    <property type="term" value="C:efflux pump complex"/>
    <property type="evidence" value="ECO:0007669"/>
    <property type="project" value="TreeGrafter"/>
</dbReference>
<comment type="caution">
    <text evidence="2">The sequence shown here is derived from an EMBL/GenBank/DDBJ whole genome shotgun (WGS) entry which is preliminary data.</text>
</comment>
<evidence type="ECO:0000313" key="3">
    <source>
        <dbReference type="Proteomes" id="UP000318815"/>
    </source>
</evidence>
<dbReference type="RefSeq" id="WP_146306413.1">
    <property type="nucleotide sequence ID" value="NZ_VOHS01000018.1"/>
</dbReference>
<dbReference type="PANTHER" id="PTHR30469:SF36">
    <property type="entry name" value="BLL3903 PROTEIN"/>
    <property type="match status" value="1"/>
</dbReference>
<dbReference type="InterPro" id="IPR058637">
    <property type="entry name" value="YknX-like_C"/>
</dbReference>
<organism evidence="2 3">
    <name type="scientific">Chitinophaga pinensis</name>
    <dbReference type="NCBI Taxonomy" id="79329"/>
    <lineage>
        <taxon>Bacteria</taxon>
        <taxon>Pseudomonadati</taxon>
        <taxon>Bacteroidota</taxon>
        <taxon>Chitinophagia</taxon>
        <taxon>Chitinophagales</taxon>
        <taxon>Chitinophagaceae</taxon>
        <taxon>Chitinophaga</taxon>
    </lineage>
</organism>
<proteinExistence type="predicted"/>
<feature type="domain" description="YknX-like C-terminal permuted SH3-like" evidence="1">
    <location>
        <begin position="2"/>
        <end position="66"/>
    </location>
</feature>
<dbReference type="GO" id="GO:0015562">
    <property type="term" value="F:efflux transmembrane transporter activity"/>
    <property type="evidence" value="ECO:0007669"/>
    <property type="project" value="TreeGrafter"/>
</dbReference>
<sequence length="71" mass="7489">MVPNQALMPSAAGYNVFVIKNGLADIKTVKTGERNANTVHITEGLNTGDTVVISNMLRLSVGAAVQFTSIK</sequence>
<dbReference type="AlphaFoldDB" id="A0A5C6LRF3"/>
<gene>
    <name evidence="2" type="ORF">FEF09_18070</name>
</gene>
<accession>A0A5C6LRF3</accession>
<protein>
    <recommendedName>
        <fullName evidence="1">YknX-like C-terminal permuted SH3-like domain-containing protein</fullName>
    </recommendedName>
</protein>
<evidence type="ECO:0000313" key="2">
    <source>
        <dbReference type="EMBL" id="TWV99177.1"/>
    </source>
</evidence>
<name>A0A5C6LRF3_9BACT</name>
<keyword evidence="3" id="KW-1185">Reference proteome</keyword>
<dbReference type="EMBL" id="VOHS01000018">
    <property type="protein sequence ID" value="TWV99177.1"/>
    <property type="molecule type" value="Genomic_DNA"/>
</dbReference>
<dbReference type="Pfam" id="PF25989">
    <property type="entry name" value="YknX_C"/>
    <property type="match status" value="1"/>
</dbReference>
<dbReference type="OrthoDB" id="9806939at2"/>
<dbReference type="Proteomes" id="UP000318815">
    <property type="component" value="Unassembled WGS sequence"/>
</dbReference>
<evidence type="ECO:0000259" key="1">
    <source>
        <dbReference type="Pfam" id="PF25989"/>
    </source>
</evidence>